<reference evidence="1 2" key="1">
    <citation type="journal article" date="2023" name="Sci. Data">
        <title>Genome assembly of the Korean intertidal mud-creeper Batillaria attramentaria.</title>
        <authorList>
            <person name="Patra A.K."/>
            <person name="Ho P.T."/>
            <person name="Jun S."/>
            <person name="Lee S.J."/>
            <person name="Kim Y."/>
            <person name="Won Y.J."/>
        </authorList>
    </citation>
    <scope>NUCLEOTIDE SEQUENCE [LARGE SCALE GENOMIC DNA]</scope>
    <source>
        <strain evidence="1">Wonlab-2016</strain>
    </source>
</reference>
<dbReference type="AlphaFoldDB" id="A0ABD0JYN4"/>
<keyword evidence="2" id="KW-1185">Reference proteome</keyword>
<dbReference type="Proteomes" id="UP001519460">
    <property type="component" value="Unassembled WGS sequence"/>
</dbReference>
<protein>
    <submittedName>
        <fullName evidence="1">Uncharacterized protein</fullName>
    </submittedName>
</protein>
<evidence type="ECO:0000313" key="2">
    <source>
        <dbReference type="Proteomes" id="UP001519460"/>
    </source>
</evidence>
<organism evidence="1 2">
    <name type="scientific">Batillaria attramentaria</name>
    <dbReference type="NCBI Taxonomy" id="370345"/>
    <lineage>
        <taxon>Eukaryota</taxon>
        <taxon>Metazoa</taxon>
        <taxon>Spiralia</taxon>
        <taxon>Lophotrochozoa</taxon>
        <taxon>Mollusca</taxon>
        <taxon>Gastropoda</taxon>
        <taxon>Caenogastropoda</taxon>
        <taxon>Sorbeoconcha</taxon>
        <taxon>Cerithioidea</taxon>
        <taxon>Batillariidae</taxon>
        <taxon>Batillaria</taxon>
    </lineage>
</organism>
<evidence type="ECO:0000313" key="1">
    <source>
        <dbReference type="EMBL" id="KAK7479804.1"/>
    </source>
</evidence>
<feature type="non-terminal residue" evidence="1">
    <location>
        <position position="1"/>
    </location>
</feature>
<name>A0ABD0JYN4_9CAEN</name>
<accession>A0ABD0JYN4</accession>
<dbReference type="EMBL" id="JACVVK020000295">
    <property type="protein sequence ID" value="KAK7479804.1"/>
    <property type="molecule type" value="Genomic_DNA"/>
</dbReference>
<sequence>LLVDDVQRWNEIGIASACGTSHYLQCSGRKHALPDVRLRCMPVTCYLVGLAVCVSSTLLNAITTPRHNITCLACWQKWLQDAAVDRLSCKVLIVTRGGGESGAVWSTARAAFTVCFLRSNDEDRSGLTCEIKHAELTAIKTEVGGLSGAAPVTPVSLDRRARRQKRECAAARNGSVPVQPIRFPVLVRSSQSPAVDASLPCVSRAIA</sequence>
<feature type="non-terminal residue" evidence="1">
    <location>
        <position position="207"/>
    </location>
</feature>
<proteinExistence type="predicted"/>
<comment type="caution">
    <text evidence="1">The sequence shown here is derived from an EMBL/GenBank/DDBJ whole genome shotgun (WGS) entry which is preliminary data.</text>
</comment>
<gene>
    <name evidence="1" type="ORF">BaRGS_00028984</name>
</gene>